<accession>A0A392VNG0</accession>
<keyword evidence="3" id="KW-1185">Reference proteome</keyword>
<evidence type="ECO:0000313" key="3">
    <source>
        <dbReference type="Proteomes" id="UP000265520"/>
    </source>
</evidence>
<comment type="caution">
    <text evidence="2">The sequence shown here is derived from an EMBL/GenBank/DDBJ whole genome shotgun (WGS) entry which is preliminary data.</text>
</comment>
<evidence type="ECO:0000256" key="1">
    <source>
        <dbReference type="SAM" id="MobiDB-lite"/>
    </source>
</evidence>
<reference evidence="2 3" key="1">
    <citation type="journal article" date="2018" name="Front. Plant Sci.">
        <title>Red Clover (Trifolium pratense) and Zigzag Clover (T. medium) - A Picture of Genomic Similarities and Differences.</title>
        <authorList>
            <person name="Dluhosova J."/>
            <person name="Istvanek J."/>
            <person name="Nedelnik J."/>
            <person name="Repkova J."/>
        </authorList>
    </citation>
    <scope>NUCLEOTIDE SEQUENCE [LARGE SCALE GENOMIC DNA]</scope>
    <source>
        <strain evidence="3">cv. 10/8</strain>
        <tissue evidence="2">Leaf</tissue>
    </source>
</reference>
<sequence length="34" mass="3866">YTTPLRFTGTEEEHTGEIISDPGTINYETLQQHS</sequence>
<evidence type="ECO:0000313" key="2">
    <source>
        <dbReference type="EMBL" id="MCI89886.1"/>
    </source>
</evidence>
<name>A0A392VNG0_9FABA</name>
<proteinExistence type="predicted"/>
<dbReference type="Proteomes" id="UP000265520">
    <property type="component" value="Unassembled WGS sequence"/>
</dbReference>
<dbReference type="EMBL" id="LXQA011229894">
    <property type="protein sequence ID" value="MCI89886.1"/>
    <property type="molecule type" value="Genomic_DNA"/>
</dbReference>
<feature type="non-terminal residue" evidence="2">
    <location>
        <position position="1"/>
    </location>
</feature>
<protein>
    <submittedName>
        <fullName evidence="2">Uncharacterized protein</fullName>
    </submittedName>
</protein>
<organism evidence="2 3">
    <name type="scientific">Trifolium medium</name>
    <dbReference type="NCBI Taxonomy" id="97028"/>
    <lineage>
        <taxon>Eukaryota</taxon>
        <taxon>Viridiplantae</taxon>
        <taxon>Streptophyta</taxon>
        <taxon>Embryophyta</taxon>
        <taxon>Tracheophyta</taxon>
        <taxon>Spermatophyta</taxon>
        <taxon>Magnoliopsida</taxon>
        <taxon>eudicotyledons</taxon>
        <taxon>Gunneridae</taxon>
        <taxon>Pentapetalae</taxon>
        <taxon>rosids</taxon>
        <taxon>fabids</taxon>
        <taxon>Fabales</taxon>
        <taxon>Fabaceae</taxon>
        <taxon>Papilionoideae</taxon>
        <taxon>50 kb inversion clade</taxon>
        <taxon>NPAAA clade</taxon>
        <taxon>Hologalegina</taxon>
        <taxon>IRL clade</taxon>
        <taxon>Trifolieae</taxon>
        <taxon>Trifolium</taxon>
    </lineage>
</organism>
<feature type="region of interest" description="Disordered" evidence="1">
    <location>
        <begin position="1"/>
        <end position="34"/>
    </location>
</feature>
<dbReference type="AlphaFoldDB" id="A0A392VNG0"/>